<evidence type="ECO:0000256" key="3">
    <source>
        <dbReference type="ARBA" id="ARBA00012535"/>
    </source>
</evidence>
<dbReference type="GO" id="GO:0050361">
    <property type="term" value="F:tryptophan 2-monooxygenase activity"/>
    <property type="evidence" value="ECO:0007669"/>
    <property type="project" value="UniProtKB-EC"/>
</dbReference>
<comment type="catalytic activity">
    <reaction evidence="6">
        <text>L-tryptophan + O2 = indole-3-acetamide + CO2 + H2O</text>
        <dbReference type="Rhea" id="RHEA:16165"/>
        <dbReference type="ChEBI" id="CHEBI:15377"/>
        <dbReference type="ChEBI" id="CHEBI:15379"/>
        <dbReference type="ChEBI" id="CHEBI:16031"/>
        <dbReference type="ChEBI" id="CHEBI:16526"/>
        <dbReference type="ChEBI" id="CHEBI:57912"/>
        <dbReference type="EC" id="1.13.12.3"/>
    </reaction>
</comment>
<dbReference type="AlphaFoldDB" id="A0A5C8PAK9"/>
<dbReference type="Pfam" id="PF01593">
    <property type="entry name" value="Amino_oxidase"/>
    <property type="match status" value="1"/>
</dbReference>
<dbReference type="InterPro" id="IPR036188">
    <property type="entry name" value="FAD/NAD-bd_sf"/>
</dbReference>
<keyword evidence="9" id="KW-1185">Reference proteome</keyword>
<comment type="similarity">
    <text evidence="2">Belongs to the tryptophan 2-monooxygenase family.</text>
</comment>
<proteinExistence type="inferred from homology"/>
<evidence type="ECO:0000256" key="6">
    <source>
        <dbReference type="ARBA" id="ARBA00047321"/>
    </source>
</evidence>
<dbReference type="SUPFAM" id="SSF51905">
    <property type="entry name" value="FAD/NAD(P)-binding domain"/>
    <property type="match status" value="1"/>
</dbReference>
<dbReference type="PANTHER" id="PTHR10742:SF410">
    <property type="entry name" value="LYSINE-SPECIFIC HISTONE DEMETHYLASE 2"/>
    <property type="match status" value="1"/>
</dbReference>
<dbReference type="RefSeq" id="WP_147851703.1">
    <property type="nucleotide sequence ID" value="NZ_VDUZ01000062.1"/>
</dbReference>
<dbReference type="InterPro" id="IPR006311">
    <property type="entry name" value="TAT_signal"/>
</dbReference>
<feature type="domain" description="Amine oxidase" evidence="7">
    <location>
        <begin position="63"/>
        <end position="525"/>
    </location>
</feature>
<sequence>MSDTEPPVSRRDLLTLIGTLAGSAVMYQAMASLGFAADSPHKGPLKLDGDPRGASVLILGAGLAGLTAALELRKAGYKVQVLEYADRIGGRCWSLRGGDRYTELGGAEQRCDFDKDLYLNPGPWRIPYHHYALLDYCHRLGVALEPFVQVNYNAWLHGQRAFGGQKQRLRHVLSDFHGHVAELLGKAVSQDKLDDMVSREDKEILLEALRRWGALNQNFTYRASLRTSDRRGYARDPGGGLSAEPEVSQPVGLGDLLKSGLWRYLATGNLYEFHTTLLQPVGGMDMIAKAFARAVGDDVIQLNAKVTSIRQDDGQVTVRYRDSRTGDNPRTASAQWCICTIPLSILSQMEINVGAAMADAISAVPYGSAIKIGLQFKRRFWEQDDAIYGGISYTDLPIGLIGYPNHGYGDRGKAVVLGAYVFDAPFAYEFTALPPAERVRKAVEWGAQIHPQYRDEFDSGMAVAWHRVPGTLGCYGQWSDAARKIHYQNLCQIDGRIALAGEHASYLPAWQEGAVLSAIDTVTRLHQRVMASR</sequence>
<name>A0A5C8PAK9_9HYPH</name>
<dbReference type="InterPro" id="IPR050281">
    <property type="entry name" value="Flavin_monoamine_oxidase"/>
</dbReference>
<dbReference type="PROSITE" id="PS51318">
    <property type="entry name" value="TAT"/>
    <property type="match status" value="1"/>
</dbReference>
<protein>
    <recommendedName>
        <fullName evidence="4">Tryptophan 2-monooxygenase</fullName>
        <ecNumber evidence="3">1.13.12.3</ecNumber>
    </recommendedName>
</protein>
<gene>
    <name evidence="8" type="ORF">FHP25_35270</name>
</gene>
<evidence type="ECO:0000256" key="2">
    <source>
        <dbReference type="ARBA" id="ARBA00005833"/>
    </source>
</evidence>
<reference evidence="8 9" key="1">
    <citation type="submission" date="2019-06" db="EMBL/GenBank/DDBJ databases">
        <title>New taxonomy in bacterial strain CC-CFT640, isolated from vineyard.</title>
        <authorList>
            <person name="Lin S.-Y."/>
            <person name="Tsai C.-F."/>
            <person name="Young C.-C."/>
        </authorList>
    </citation>
    <scope>NUCLEOTIDE SEQUENCE [LARGE SCALE GENOMIC DNA]</scope>
    <source>
        <strain evidence="8 9">CC-CFT640</strain>
    </source>
</reference>
<dbReference type="InterPro" id="IPR002937">
    <property type="entry name" value="Amino_oxidase"/>
</dbReference>
<comment type="pathway">
    <text evidence="1">Plant hormone metabolism; auxin biosynthesis.</text>
</comment>
<evidence type="ECO:0000313" key="9">
    <source>
        <dbReference type="Proteomes" id="UP000321638"/>
    </source>
</evidence>
<evidence type="ECO:0000259" key="7">
    <source>
        <dbReference type="Pfam" id="PF01593"/>
    </source>
</evidence>
<dbReference type="GO" id="GO:0009851">
    <property type="term" value="P:auxin biosynthetic process"/>
    <property type="evidence" value="ECO:0007669"/>
    <property type="project" value="UniProtKB-KW"/>
</dbReference>
<evidence type="ECO:0000256" key="5">
    <source>
        <dbReference type="ARBA" id="ARBA00023070"/>
    </source>
</evidence>
<evidence type="ECO:0000313" key="8">
    <source>
        <dbReference type="EMBL" id="TXL70285.1"/>
    </source>
</evidence>
<dbReference type="Gene3D" id="3.50.50.60">
    <property type="entry name" value="FAD/NAD(P)-binding domain"/>
    <property type="match status" value="1"/>
</dbReference>
<dbReference type="Proteomes" id="UP000321638">
    <property type="component" value="Unassembled WGS sequence"/>
</dbReference>
<keyword evidence="5" id="KW-0073">Auxin biosynthesis</keyword>
<dbReference type="OrthoDB" id="337830at2"/>
<accession>A0A5C8PAK9</accession>
<comment type="caution">
    <text evidence="8">The sequence shown here is derived from an EMBL/GenBank/DDBJ whole genome shotgun (WGS) entry which is preliminary data.</text>
</comment>
<evidence type="ECO:0000256" key="1">
    <source>
        <dbReference type="ARBA" id="ARBA00004814"/>
    </source>
</evidence>
<dbReference type="PANTHER" id="PTHR10742">
    <property type="entry name" value="FLAVIN MONOAMINE OXIDASE"/>
    <property type="match status" value="1"/>
</dbReference>
<dbReference type="EMBL" id="VDUZ01000062">
    <property type="protein sequence ID" value="TXL70285.1"/>
    <property type="molecule type" value="Genomic_DNA"/>
</dbReference>
<dbReference type="Gene3D" id="3.90.660.10">
    <property type="match status" value="1"/>
</dbReference>
<dbReference type="EC" id="1.13.12.3" evidence="3"/>
<dbReference type="SUPFAM" id="SSF54373">
    <property type="entry name" value="FAD-linked reductases, C-terminal domain"/>
    <property type="match status" value="1"/>
</dbReference>
<organism evidence="8 9">
    <name type="scientific">Vineibacter terrae</name>
    <dbReference type="NCBI Taxonomy" id="2586908"/>
    <lineage>
        <taxon>Bacteria</taxon>
        <taxon>Pseudomonadati</taxon>
        <taxon>Pseudomonadota</taxon>
        <taxon>Alphaproteobacteria</taxon>
        <taxon>Hyphomicrobiales</taxon>
        <taxon>Vineibacter</taxon>
    </lineage>
</organism>
<evidence type="ECO:0000256" key="4">
    <source>
        <dbReference type="ARBA" id="ARBA00017871"/>
    </source>
</evidence>
<dbReference type="Gene3D" id="1.20.1440.240">
    <property type="match status" value="1"/>
</dbReference>